<keyword evidence="4" id="KW-1185">Reference proteome</keyword>
<evidence type="ECO:0000313" key="4">
    <source>
        <dbReference type="Proteomes" id="UP001066327"/>
    </source>
</evidence>
<feature type="chain" id="PRO_5047333750" evidence="1">
    <location>
        <begin position="18"/>
        <end position="122"/>
    </location>
</feature>
<dbReference type="Pfam" id="PF16640">
    <property type="entry name" value="Big_3_5"/>
    <property type="match status" value="1"/>
</dbReference>
<organism evidence="3 4">
    <name type="scientific">Rhodococcus opacus</name>
    <name type="common">Nocardia opaca</name>
    <dbReference type="NCBI Taxonomy" id="37919"/>
    <lineage>
        <taxon>Bacteria</taxon>
        <taxon>Bacillati</taxon>
        <taxon>Actinomycetota</taxon>
        <taxon>Actinomycetes</taxon>
        <taxon>Mycobacteriales</taxon>
        <taxon>Nocardiaceae</taxon>
        <taxon>Rhodococcus</taxon>
    </lineage>
</organism>
<sequence length="122" mass="11718">MGAAVAAMVLVAPPAAAVPTATTVAVQGTAGTTCPVTVTAKVTPTPTGGTVEFRDGNTVIGAAAAVTADGTASVNHTFTTTGARVITAKFNGAKDFDVSTSAALTVNVGMGLNLGSICLPIG</sequence>
<evidence type="ECO:0000259" key="2">
    <source>
        <dbReference type="Pfam" id="PF16640"/>
    </source>
</evidence>
<feature type="domain" description="Bacterial Ig-like" evidence="2">
    <location>
        <begin position="25"/>
        <end position="108"/>
    </location>
</feature>
<dbReference type="InterPro" id="IPR013783">
    <property type="entry name" value="Ig-like_fold"/>
</dbReference>
<reference evidence="3" key="1">
    <citation type="submission" date="2022-12" db="EMBL/GenBank/DDBJ databases">
        <authorList>
            <person name="Krivoruchko A.V."/>
            <person name="Elkin A."/>
        </authorList>
    </citation>
    <scope>NUCLEOTIDE SEQUENCE</scope>
    <source>
        <strain evidence="3">IEGM 249</strain>
    </source>
</reference>
<proteinExistence type="predicted"/>
<accession>A0ABT4NLE4</accession>
<dbReference type="EMBL" id="JAPWIS010000020">
    <property type="protein sequence ID" value="MCZ4588202.1"/>
    <property type="molecule type" value="Genomic_DNA"/>
</dbReference>
<dbReference type="InterPro" id="IPR032109">
    <property type="entry name" value="Big_3_5"/>
</dbReference>
<dbReference type="Proteomes" id="UP001066327">
    <property type="component" value="Unassembled WGS sequence"/>
</dbReference>
<keyword evidence="1" id="KW-0732">Signal</keyword>
<evidence type="ECO:0000256" key="1">
    <source>
        <dbReference type="SAM" id="SignalP"/>
    </source>
</evidence>
<dbReference type="RefSeq" id="WP_269592188.1">
    <property type="nucleotide sequence ID" value="NZ_JAPWIS010000020.1"/>
</dbReference>
<comment type="caution">
    <text evidence="3">The sequence shown here is derived from an EMBL/GenBank/DDBJ whole genome shotgun (WGS) entry which is preliminary data.</text>
</comment>
<evidence type="ECO:0000313" key="3">
    <source>
        <dbReference type="EMBL" id="MCZ4588202.1"/>
    </source>
</evidence>
<dbReference type="Gene3D" id="2.60.40.10">
    <property type="entry name" value="Immunoglobulins"/>
    <property type="match status" value="1"/>
</dbReference>
<gene>
    <name evidence="3" type="ORF">O4328_31765</name>
</gene>
<protein>
    <submittedName>
        <fullName evidence="3">Ig-like domain-containing protein</fullName>
    </submittedName>
</protein>
<feature type="signal peptide" evidence="1">
    <location>
        <begin position="1"/>
        <end position="17"/>
    </location>
</feature>
<name>A0ABT4NLE4_RHOOP</name>